<organism evidence="1 2">
    <name type="scientific">Ophiobolus disseminans</name>
    <dbReference type="NCBI Taxonomy" id="1469910"/>
    <lineage>
        <taxon>Eukaryota</taxon>
        <taxon>Fungi</taxon>
        <taxon>Dikarya</taxon>
        <taxon>Ascomycota</taxon>
        <taxon>Pezizomycotina</taxon>
        <taxon>Dothideomycetes</taxon>
        <taxon>Pleosporomycetidae</taxon>
        <taxon>Pleosporales</taxon>
        <taxon>Pleosporineae</taxon>
        <taxon>Phaeosphaeriaceae</taxon>
        <taxon>Ophiobolus</taxon>
    </lineage>
</organism>
<accession>A0A6A6ZIR2</accession>
<dbReference type="AlphaFoldDB" id="A0A6A6ZIR2"/>
<evidence type="ECO:0008006" key="3">
    <source>
        <dbReference type="Google" id="ProtNLM"/>
    </source>
</evidence>
<evidence type="ECO:0000313" key="1">
    <source>
        <dbReference type="EMBL" id="KAF2820633.1"/>
    </source>
</evidence>
<reference evidence="1" key="1">
    <citation type="journal article" date="2020" name="Stud. Mycol.">
        <title>101 Dothideomycetes genomes: a test case for predicting lifestyles and emergence of pathogens.</title>
        <authorList>
            <person name="Haridas S."/>
            <person name="Albert R."/>
            <person name="Binder M."/>
            <person name="Bloem J."/>
            <person name="Labutti K."/>
            <person name="Salamov A."/>
            <person name="Andreopoulos B."/>
            <person name="Baker S."/>
            <person name="Barry K."/>
            <person name="Bills G."/>
            <person name="Bluhm B."/>
            <person name="Cannon C."/>
            <person name="Castanera R."/>
            <person name="Culley D."/>
            <person name="Daum C."/>
            <person name="Ezra D."/>
            <person name="Gonzalez J."/>
            <person name="Henrissat B."/>
            <person name="Kuo A."/>
            <person name="Liang C."/>
            <person name="Lipzen A."/>
            <person name="Lutzoni F."/>
            <person name="Magnuson J."/>
            <person name="Mondo S."/>
            <person name="Nolan M."/>
            <person name="Ohm R."/>
            <person name="Pangilinan J."/>
            <person name="Park H.-J."/>
            <person name="Ramirez L."/>
            <person name="Alfaro M."/>
            <person name="Sun H."/>
            <person name="Tritt A."/>
            <person name="Yoshinaga Y."/>
            <person name="Zwiers L.-H."/>
            <person name="Turgeon B."/>
            <person name="Goodwin S."/>
            <person name="Spatafora J."/>
            <person name="Crous P."/>
            <person name="Grigoriev I."/>
        </authorList>
    </citation>
    <scope>NUCLEOTIDE SEQUENCE</scope>
    <source>
        <strain evidence="1">CBS 113818</strain>
    </source>
</reference>
<sequence length="556" mass="61006">MPVPSSRASVYSHTSTTMQSMRNQVGLQVRNITHYGQPTIDISLNGSDGPRNSWVTSYSTMDSLEGTVTVTAAHDTRFEDIDIAFIGSTQVFVDTLSTTPSMTGRTEANHRFLVLRQPISESDFPSPRIFEAGRSYQFPFTFTIPNQLLPKSCTHKCSSDHVRDCHLMLPPSLGDADLAGFGGTLLDDLAPEMSKIVYMIKVRIAHQRGNEGISVLGEKTKKVRIKPALFEQPPLNIDGNKEYRPREEKTVRKGLFKGKQGILSARTIQPKALMIPGARTTDNAPITTMTKLLLRFDPTEELNEPPKLSSLATKLKVTTYYASSPRQSFPNRMTLGFDVSQGAYSENIALTNLCIAAAHWEKQSAASNPDAERLLRRDSGISDCSTASNSEAVFAAGILPASKDYKNGTFYTAQILVPVTLPVNKNFIPTFHSCLVSRTYTLGLQFAAHGSSTMNLKVPVQICAEGSDTGIENARARSVEETELREAAEAWTPRSVAPPSFDEINTGSRRHSIAPPSFDEIHTGFRNNSVGARDELPPDYAAFAPPARRYRVSIAA</sequence>
<protein>
    <recommendedName>
        <fullName evidence="3">Arrestin</fullName>
    </recommendedName>
</protein>
<dbReference type="PANTHER" id="PTHR31904:SF1">
    <property type="entry name" value="BYPASS OF STOP CODON PROTEIN 5-RELATED"/>
    <property type="match status" value="1"/>
</dbReference>
<dbReference type="PANTHER" id="PTHR31904">
    <property type="entry name" value="BYPASS OF STOP CODON PROTEIN 5-RELATED"/>
    <property type="match status" value="1"/>
</dbReference>
<name>A0A6A6ZIR2_9PLEO</name>
<dbReference type="OrthoDB" id="2283785at2759"/>
<dbReference type="EMBL" id="MU006240">
    <property type="protein sequence ID" value="KAF2820633.1"/>
    <property type="molecule type" value="Genomic_DNA"/>
</dbReference>
<dbReference type="Proteomes" id="UP000799424">
    <property type="component" value="Unassembled WGS sequence"/>
</dbReference>
<keyword evidence="2" id="KW-1185">Reference proteome</keyword>
<evidence type="ECO:0000313" key="2">
    <source>
        <dbReference type="Proteomes" id="UP000799424"/>
    </source>
</evidence>
<gene>
    <name evidence="1" type="ORF">CC86DRAFT_360465</name>
</gene>
<proteinExistence type="predicted"/>
<dbReference type="Gene3D" id="2.60.40.640">
    <property type="match status" value="1"/>
</dbReference>
<dbReference type="InterPro" id="IPR014752">
    <property type="entry name" value="Arrestin-like_C"/>
</dbReference>
<dbReference type="InterPro" id="IPR039634">
    <property type="entry name" value="Bul1-like"/>
</dbReference>